<dbReference type="InterPro" id="IPR036791">
    <property type="entry name" value="Ribosomal_bL9_C_sf"/>
</dbReference>
<dbReference type="GO" id="GO:0005840">
    <property type="term" value="C:ribosome"/>
    <property type="evidence" value="ECO:0007669"/>
    <property type="project" value="UniProtKB-KW"/>
</dbReference>
<gene>
    <name evidence="6 8" type="primary">rpl9</name>
</gene>
<reference evidence="8" key="1">
    <citation type="submission" date="2020-01" db="EMBL/GenBank/DDBJ databases">
        <title>The chloroplast and mitochondrion of a new freshwater red algal species from China.</title>
        <authorList>
            <person name="Fang K."/>
            <person name="Xie S."/>
        </authorList>
    </citation>
    <scope>NUCLEOTIDE SEQUENCE</scope>
    <source>
        <strain evidence="8">SAS-FKP1901</strain>
    </source>
</reference>
<dbReference type="GO" id="GO:0019843">
    <property type="term" value="F:rRNA binding"/>
    <property type="evidence" value="ECO:0007669"/>
    <property type="project" value="UniProtKB-UniRule"/>
</dbReference>
<dbReference type="InterPro" id="IPR009027">
    <property type="entry name" value="Ribosomal_bL9/RNase_H1_N"/>
</dbReference>
<evidence type="ECO:0000259" key="7">
    <source>
        <dbReference type="PROSITE" id="PS00651"/>
    </source>
</evidence>
<dbReference type="PANTHER" id="PTHR21368">
    <property type="entry name" value="50S RIBOSOMAL PROTEIN L9"/>
    <property type="match status" value="1"/>
</dbReference>
<dbReference type="GO" id="GO:0003735">
    <property type="term" value="F:structural constituent of ribosome"/>
    <property type="evidence" value="ECO:0007669"/>
    <property type="project" value="InterPro"/>
</dbReference>
<dbReference type="Gene3D" id="3.10.430.100">
    <property type="entry name" value="Ribosomal protein L9, C-terminal domain"/>
    <property type="match status" value="1"/>
</dbReference>
<organism evidence="8">
    <name type="scientific">Batrachospermum sp</name>
    <dbReference type="NCBI Taxonomy" id="31373"/>
    <lineage>
        <taxon>Eukaryota</taxon>
        <taxon>Rhodophyta</taxon>
        <taxon>Florideophyceae</taxon>
        <taxon>Nemaliophycidae</taxon>
        <taxon>Batrachospermales</taxon>
        <taxon>Batrachospermaceae</taxon>
        <taxon>Batrachospermum</taxon>
    </lineage>
</organism>
<dbReference type="SUPFAM" id="SSF55653">
    <property type="entry name" value="Ribosomal protein L9 C-domain"/>
    <property type="match status" value="1"/>
</dbReference>
<dbReference type="InterPro" id="IPR000244">
    <property type="entry name" value="Ribosomal_bL9"/>
</dbReference>
<dbReference type="Pfam" id="PF03948">
    <property type="entry name" value="Ribosomal_L9_C"/>
    <property type="match status" value="1"/>
</dbReference>
<keyword evidence="8" id="KW-0150">Chloroplast</keyword>
<evidence type="ECO:0000256" key="3">
    <source>
        <dbReference type="ARBA" id="ARBA00022884"/>
    </source>
</evidence>
<dbReference type="InterPro" id="IPR020070">
    <property type="entry name" value="Ribosomal_bL9_N"/>
</dbReference>
<protein>
    <recommendedName>
        <fullName evidence="6">Large ribosomal subunit protein bL9c</fullName>
    </recommendedName>
</protein>
<evidence type="ECO:0000256" key="6">
    <source>
        <dbReference type="HAMAP-Rule" id="MF_00503"/>
    </source>
</evidence>
<dbReference type="Gene3D" id="3.40.5.10">
    <property type="entry name" value="Ribosomal protein L9, N-terminal domain"/>
    <property type="match status" value="1"/>
</dbReference>
<evidence type="ECO:0000256" key="1">
    <source>
        <dbReference type="ARBA" id="ARBA00010605"/>
    </source>
</evidence>
<dbReference type="GO" id="GO:0009507">
    <property type="term" value="C:chloroplast"/>
    <property type="evidence" value="ECO:0007669"/>
    <property type="project" value="UniProtKB-SubCell"/>
</dbReference>
<dbReference type="EMBL" id="MN905507">
    <property type="protein sequence ID" value="UEQ12210.1"/>
    <property type="molecule type" value="Genomic_DNA"/>
</dbReference>
<dbReference type="InterPro" id="IPR036935">
    <property type="entry name" value="Ribosomal_bL9_N_sf"/>
</dbReference>
<dbReference type="AlphaFoldDB" id="A0A8K1YV15"/>
<dbReference type="InterPro" id="IPR020069">
    <property type="entry name" value="Ribosomal_bL9_C"/>
</dbReference>
<comment type="subcellular location">
    <subcellularLocation>
        <location evidence="6">Plastid</location>
        <location evidence="6">Chloroplast</location>
    </subcellularLocation>
</comment>
<comment type="function">
    <text evidence="6">Binds to the 23S rRNA.</text>
</comment>
<evidence type="ECO:0000256" key="2">
    <source>
        <dbReference type="ARBA" id="ARBA00022730"/>
    </source>
</evidence>
<keyword evidence="3 6" id="KW-0694">RNA-binding</keyword>
<dbReference type="SUPFAM" id="SSF55658">
    <property type="entry name" value="L9 N-domain-like"/>
    <property type="match status" value="1"/>
</dbReference>
<dbReference type="PROSITE" id="PS00651">
    <property type="entry name" value="RIBOSOMAL_L9"/>
    <property type="match status" value="1"/>
</dbReference>
<evidence type="ECO:0000256" key="4">
    <source>
        <dbReference type="ARBA" id="ARBA00022980"/>
    </source>
</evidence>
<name>A0A8K1YV15_9FLOR</name>
<accession>A0A8K1YV15</accession>
<feature type="domain" description="Ribosomal protein L9" evidence="7">
    <location>
        <begin position="18"/>
        <end position="45"/>
    </location>
</feature>
<keyword evidence="2 6" id="KW-0699">rRNA-binding</keyword>
<dbReference type="NCBIfam" id="TIGR00158">
    <property type="entry name" value="L9"/>
    <property type="match status" value="1"/>
</dbReference>
<comment type="similarity">
    <text evidence="1 6">Belongs to the bacterial ribosomal protein bL9 family.</text>
</comment>
<keyword evidence="8" id="KW-0934">Plastid</keyword>
<keyword evidence="4 6" id="KW-0689">Ribosomal protein</keyword>
<dbReference type="GO" id="GO:0006412">
    <property type="term" value="P:translation"/>
    <property type="evidence" value="ECO:0007669"/>
    <property type="project" value="UniProtKB-UniRule"/>
</dbReference>
<dbReference type="Pfam" id="PF01281">
    <property type="entry name" value="Ribosomal_L9_N"/>
    <property type="match status" value="1"/>
</dbReference>
<proteinExistence type="inferred from homology"/>
<evidence type="ECO:0000256" key="5">
    <source>
        <dbReference type="ARBA" id="ARBA00023274"/>
    </source>
</evidence>
<evidence type="ECO:0000313" key="8">
    <source>
        <dbReference type="EMBL" id="UEQ12210.1"/>
    </source>
</evidence>
<sequence length="156" mass="17692">MTKKYVELILNHKIEHLGNNGDIVKVSTGYARNYLIPKNQASLITSGKMIQIEASKQKNILIQQQQEIQCLKLKSLLEKIHKFKIKKVFSKTGQIFGSVLEKDICNVILDYTGQSLNKSQISVPIIKYIGNYTIKINFTDSIEANLDIQVLPDIQS</sequence>
<dbReference type="InterPro" id="IPR020594">
    <property type="entry name" value="Ribosomal_bL9_bac/chp"/>
</dbReference>
<keyword evidence="5 6" id="KW-0687">Ribonucleoprotein</keyword>
<geneLocation type="chloroplast" evidence="8"/>
<dbReference type="HAMAP" id="MF_00503">
    <property type="entry name" value="Ribosomal_bL9"/>
    <property type="match status" value="1"/>
</dbReference>
<dbReference type="GO" id="GO:1990904">
    <property type="term" value="C:ribonucleoprotein complex"/>
    <property type="evidence" value="ECO:0007669"/>
    <property type="project" value="UniProtKB-KW"/>
</dbReference>